<feature type="binding site" evidence="11">
    <location>
        <position position="187"/>
    </location>
    <ligand>
        <name>Fe cation</name>
        <dbReference type="ChEBI" id="CHEBI:24875"/>
        <label>2</label>
    </ligand>
</feature>
<evidence type="ECO:0000313" key="13">
    <source>
        <dbReference type="Proteomes" id="UP000076079"/>
    </source>
</evidence>
<keyword evidence="13" id="KW-1185">Reference proteome</keyword>
<evidence type="ECO:0000256" key="1">
    <source>
        <dbReference type="ARBA" id="ARBA00001954"/>
    </source>
</evidence>
<comment type="subunit">
    <text evidence="3">Homodimer.</text>
</comment>
<protein>
    <submittedName>
        <fullName evidence="12">Acyl-[acyl-carrier-protein] desaturase desA1</fullName>
        <ecNumber evidence="12">1.14.19.-</ecNumber>
    </submittedName>
</protein>
<dbReference type="InterPro" id="IPR005067">
    <property type="entry name" value="Fatty_acid_desaturase-2"/>
</dbReference>
<evidence type="ECO:0000256" key="9">
    <source>
        <dbReference type="ARBA" id="ARBA00023098"/>
    </source>
</evidence>
<feature type="binding site" evidence="11">
    <location>
        <position position="101"/>
    </location>
    <ligand>
        <name>Fe cation</name>
        <dbReference type="ChEBI" id="CHEBI:24875"/>
        <label>1</label>
    </ligand>
</feature>
<dbReference type="InterPro" id="IPR012348">
    <property type="entry name" value="RNR-like"/>
</dbReference>
<dbReference type="PANTHER" id="PTHR31155">
    <property type="entry name" value="ACYL- ACYL-CARRIER-PROTEIN DESATURASE-RELATED"/>
    <property type="match status" value="1"/>
</dbReference>
<sequence length="318" mass="35809">MRAIEADVDENLDLLVPVDRAWQPTDYLPDLEADNWREQLERFRTTAQTISDDLLVVLVGDMVTEEALPSYSVALNGLVRDQEGTSPAPWARWLRGWTAEENRHGDLLNAYLRLTGRVNMRAVERTVHHLIANGFNPKSHADPYNLLVYTSFQERATRISHSNVARSAARQGDANLGRICGLIAGDEARHEAFYTRMMGRVLDLDPAGGILAFRSMLRGLIAMPGRFMDDGRDPDLFDHFAVVAQRANVYTVRDYASIIEHLVKTWDIAGRAVTGKVAQAQDDLCRQAERYARLAERTSAALQKQPTVAFGWIHDRKV</sequence>
<comment type="cofactor">
    <cofactor evidence="1">
        <name>Fe(2+)</name>
        <dbReference type="ChEBI" id="CHEBI:29033"/>
    </cofactor>
</comment>
<dbReference type="STRING" id="1855912.LuPra_05096"/>
<name>A0A143PTW9_LUTPR</name>
<evidence type="ECO:0000256" key="5">
    <source>
        <dbReference type="ARBA" id="ARBA00022723"/>
    </source>
</evidence>
<dbReference type="AlphaFoldDB" id="A0A143PTW9"/>
<dbReference type="GO" id="GO:0045300">
    <property type="term" value="F:stearoyl-[ACP] desaturase activity"/>
    <property type="evidence" value="ECO:0007669"/>
    <property type="project" value="InterPro"/>
</dbReference>
<keyword evidence="4" id="KW-0444">Lipid biosynthesis</keyword>
<comment type="similarity">
    <text evidence="2">Belongs to the fatty acid desaturase type 2 family.</text>
</comment>
<dbReference type="GO" id="GO:0006633">
    <property type="term" value="P:fatty acid biosynthetic process"/>
    <property type="evidence" value="ECO:0007669"/>
    <property type="project" value="UniProtKB-KW"/>
</dbReference>
<keyword evidence="5 11" id="KW-0479">Metal-binding</keyword>
<evidence type="ECO:0000256" key="2">
    <source>
        <dbReference type="ARBA" id="ARBA00008749"/>
    </source>
</evidence>
<accession>A0A143PTW9</accession>
<feature type="binding site" evidence="11">
    <location>
        <position position="187"/>
    </location>
    <ligand>
        <name>Fe cation</name>
        <dbReference type="ChEBI" id="CHEBI:24875"/>
        <label>1</label>
    </ligand>
</feature>
<dbReference type="GO" id="GO:0046872">
    <property type="term" value="F:metal ion binding"/>
    <property type="evidence" value="ECO:0007669"/>
    <property type="project" value="UniProtKB-KW"/>
</dbReference>
<dbReference type="Proteomes" id="UP000076079">
    <property type="component" value="Chromosome"/>
</dbReference>
<reference evidence="13" key="2">
    <citation type="submission" date="2016-04" db="EMBL/GenBank/DDBJ databases">
        <title>First Complete Genome Sequence of a Subdivision 6 Acidobacterium.</title>
        <authorList>
            <person name="Huang S."/>
            <person name="Vieira S."/>
            <person name="Bunk B."/>
            <person name="Riedel T."/>
            <person name="Sproeer C."/>
            <person name="Overmann J."/>
        </authorList>
    </citation>
    <scope>NUCLEOTIDE SEQUENCE [LARGE SCALE GENOMIC DNA]</scope>
    <source>
        <strain evidence="13">DSM 100886 HEG_-6_39</strain>
    </source>
</reference>
<feature type="binding site" evidence="11">
    <location>
        <position position="154"/>
    </location>
    <ligand>
        <name>Fe cation</name>
        <dbReference type="ChEBI" id="CHEBI:24875"/>
        <label>2</label>
    </ligand>
</feature>
<feature type="binding site" evidence="11">
    <location>
        <position position="104"/>
    </location>
    <ligand>
        <name>Fe cation</name>
        <dbReference type="ChEBI" id="CHEBI:24875"/>
        <label>1</label>
    </ligand>
</feature>
<dbReference type="CDD" id="cd01050">
    <property type="entry name" value="Acyl_ACP_Desat"/>
    <property type="match status" value="1"/>
</dbReference>
<dbReference type="PANTHER" id="PTHR31155:SF9">
    <property type="entry name" value="STEAROYL-[ACYL-CARRIER-PROTEIN] 9-DESATURASE 7, CHLOROPLASTIC"/>
    <property type="match status" value="1"/>
</dbReference>
<proteinExistence type="inferred from homology"/>
<keyword evidence="6" id="KW-0276">Fatty acid metabolism</keyword>
<dbReference type="EC" id="1.14.19.-" evidence="12"/>
<gene>
    <name evidence="12" type="primary">desA1</name>
    <name evidence="12" type="ORF">LuPra_05096</name>
</gene>
<evidence type="ECO:0000256" key="7">
    <source>
        <dbReference type="ARBA" id="ARBA00023002"/>
    </source>
</evidence>
<evidence type="ECO:0000256" key="10">
    <source>
        <dbReference type="ARBA" id="ARBA00023160"/>
    </source>
</evidence>
<feature type="binding site" evidence="11">
    <location>
        <position position="65"/>
    </location>
    <ligand>
        <name>Fe cation</name>
        <dbReference type="ChEBI" id="CHEBI:24875"/>
        <label>1</label>
    </ligand>
</feature>
<dbReference type="PATRIC" id="fig|1813736.3.peg.5357"/>
<keyword evidence="8 11" id="KW-0408">Iron</keyword>
<evidence type="ECO:0000256" key="8">
    <source>
        <dbReference type="ARBA" id="ARBA00023004"/>
    </source>
</evidence>
<dbReference type="InterPro" id="IPR009078">
    <property type="entry name" value="Ferritin-like_SF"/>
</dbReference>
<keyword evidence="7 12" id="KW-0560">Oxidoreductase</keyword>
<dbReference type="PIRSF" id="PIRSF000346">
    <property type="entry name" value="Dlt9_acylACP_des"/>
    <property type="match status" value="1"/>
</dbReference>
<dbReference type="RefSeq" id="WP_234800965.1">
    <property type="nucleotide sequence ID" value="NZ_CP015136.1"/>
</dbReference>
<evidence type="ECO:0000256" key="6">
    <source>
        <dbReference type="ARBA" id="ARBA00022832"/>
    </source>
</evidence>
<keyword evidence="10" id="KW-0275">Fatty acid biosynthesis</keyword>
<dbReference type="Pfam" id="PF03405">
    <property type="entry name" value="FA_desaturase_2"/>
    <property type="match status" value="1"/>
</dbReference>
<feature type="binding site" evidence="11">
    <location>
        <position position="190"/>
    </location>
    <ligand>
        <name>Fe cation</name>
        <dbReference type="ChEBI" id="CHEBI:24875"/>
        <label>2</label>
    </ligand>
</feature>
<feature type="binding site" evidence="11">
    <location>
        <position position="101"/>
    </location>
    <ligand>
        <name>Fe cation</name>
        <dbReference type="ChEBI" id="CHEBI:24875"/>
        <label>2</label>
    </ligand>
</feature>
<reference evidence="12 13" key="1">
    <citation type="journal article" date="2016" name="Genome Announc.">
        <title>First Complete Genome Sequence of a Subdivision 6 Acidobacterium Strain.</title>
        <authorList>
            <person name="Huang S."/>
            <person name="Vieira S."/>
            <person name="Bunk B."/>
            <person name="Riedel T."/>
            <person name="Sproer C."/>
            <person name="Overmann J."/>
        </authorList>
    </citation>
    <scope>NUCLEOTIDE SEQUENCE [LARGE SCALE GENOMIC DNA]</scope>
    <source>
        <strain evidence="13">DSM 100886 HEG_-6_39</strain>
    </source>
</reference>
<dbReference type="EMBL" id="CP015136">
    <property type="protein sequence ID" value="AMY11831.1"/>
    <property type="molecule type" value="Genomic_DNA"/>
</dbReference>
<evidence type="ECO:0000313" key="12">
    <source>
        <dbReference type="EMBL" id="AMY11831.1"/>
    </source>
</evidence>
<evidence type="ECO:0000256" key="11">
    <source>
        <dbReference type="PIRSR" id="PIRSR000346-1"/>
    </source>
</evidence>
<comment type="cofactor">
    <cofactor evidence="11">
        <name>Fe cation</name>
        <dbReference type="ChEBI" id="CHEBI:24875"/>
    </cofactor>
    <text evidence="11">Binds 2 iron ions per subunit.</text>
</comment>
<keyword evidence="9" id="KW-0443">Lipid metabolism</keyword>
<dbReference type="SUPFAM" id="SSF47240">
    <property type="entry name" value="Ferritin-like"/>
    <property type="match status" value="1"/>
</dbReference>
<evidence type="ECO:0000256" key="3">
    <source>
        <dbReference type="ARBA" id="ARBA00011738"/>
    </source>
</evidence>
<dbReference type="KEGG" id="abac:LuPra_05096"/>
<evidence type="ECO:0000256" key="4">
    <source>
        <dbReference type="ARBA" id="ARBA00022516"/>
    </source>
</evidence>
<dbReference type="Gene3D" id="1.10.620.20">
    <property type="entry name" value="Ribonucleotide Reductase, subunit A"/>
    <property type="match status" value="1"/>
</dbReference>
<organism evidence="12 13">
    <name type="scientific">Luteitalea pratensis</name>
    <dbReference type="NCBI Taxonomy" id="1855912"/>
    <lineage>
        <taxon>Bacteria</taxon>
        <taxon>Pseudomonadati</taxon>
        <taxon>Acidobacteriota</taxon>
        <taxon>Vicinamibacteria</taxon>
        <taxon>Vicinamibacterales</taxon>
        <taxon>Vicinamibacteraceae</taxon>
        <taxon>Luteitalea</taxon>
    </lineage>
</organism>